<dbReference type="STRING" id="1818881.A3196_06270"/>
<reference evidence="1 2" key="1">
    <citation type="submission" date="2016-03" db="EMBL/GenBank/DDBJ databases">
        <title>Chemosynthetic sulphur-oxidizing symbionts of marine invertebrate animals are capable of nitrogen fixation.</title>
        <authorList>
            <person name="Petersen J.M."/>
            <person name="Kemper A."/>
            <person name="Gruber-Vodicka H."/>
            <person name="Cardini U."/>
            <person name="Geest Mvander."/>
            <person name="Kleiner M."/>
            <person name="Bulgheresi S."/>
            <person name="Fussmann M."/>
            <person name="Herbold C."/>
            <person name="Seah B.K.B."/>
            <person name="Antony C.Paul."/>
            <person name="Liu D."/>
            <person name="Belitz A."/>
            <person name="Weber M."/>
        </authorList>
    </citation>
    <scope>NUCLEOTIDE SEQUENCE [LARGE SCALE GENOMIC DNA]</scope>
    <source>
        <strain evidence="1">G_D</strain>
    </source>
</reference>
<dbReference type="AlphaFoldDB" id="A0A1E2UPC2"/>
<protein>
    <recommendedName>
        <fullName evidence="3">TIGR04255 family protein</fullName>
    </recommendedName>
</protein>
<name>A0A1E2UPC2_9GAMM</name>
<dbReference type="EMBL" id="LVJZ01000003">
    <property type="protein sequence ID" value="ODB96395.1"/>
    <property type="molecule type" value="Genomic_DNA"/>
</dbReference>
<comment type="caution">
    <text evidence="1">The sequence shown here is derived from an EMBL/GenBank/DDBJ whole genome shotgun (WGS) entry which is preliminary data.</text>
</comment>
<dbReference type="NCBIfam" id="TIGR04255">
    <property type="entry name" value="sporadTIGR04255"/>
    <property type="match status" value="1"/>
</dbReference>
<evidence type="ECO:0000313" key="1">
    <source>
        <dbReference type="EMBL" id="ODB96395.1"/>
    </source>
</evidence>
<proteinExistence type="predicted"/>
<dbReference type="InterPro" id="IPR026349">
    <property type="entry name" value="CHP04255"/>
</dbReference>
<sequence length="252" mass="28711">MSKEFGLLSIPTQQSVRYDINFIQTAVCELKFPVLLELEEKLPLQFQQALRKDFPIFNKSQTVSINPGGSTDLPLSYAFKTRDLKWVIALKPDSLVIETGHYTEFADFLGKIEHILSLIGSMLDTDFFTRVGLRYINVIDLEDGQVDEWVNPKLIAPILNGELGTLSKYISEIHGSFTDGKYIFRHGLDSDQQDKTKIKYVLDFDYYSEGVDYTQTIELLTKFNVQNFSFFKWALGKKAEKALGLGKPKTQG</sequence>
<organism evidence="1 2">
    <name type="scientific">Candidatus Thiodiazotropha endoloripes</name>
    <dbReference type="NCBI Taxonomy" id="1818881"/>
    <lineage>
        <taxon>Bacteria</taxon>
        <taxon>Pseudomonadati</taxon>
        <taxon>Pseudomonadota</taxon>
        <taxon>Gammaproteobacteria</taxon>
        <taxon>Chromatiales</taxon>
        <taxon>Sedimenticolaceae</taxon>
        <taxon>Candidatus Thiodiazotropha</taxon>
    </lineage>
</organism>
<gene>
    <name evidence="1" type="ORF">A3196_06270</name>
</gene>
<evidence type="ECO:0000313" key="2">
    <source>
        <dbReference type="Proteomes" id="UP000094849"/>
    </source>
</evidence>
<dbReference type="RefSeq" id="WP_069024266.1">
    <property type="nucleotide sequence ID" value="NZ_LVJZ01000003.1"/>
</dbReference>
<evidence type="ECO:0008006" key="3">
    <source>
        <dbReference type="Google" id="ProtNLM"/>
    </source>
</evidence>
<accession>A0A1E2UPC2</accession>
<dbReference type="Proteomes" id="UP000094849">
    <property type="component" value="Unassembled WGS sequence"/>
</dbReference>
<keyword evidence="2" id="KW-1185">Reference proteome</keyword>